<dbReference type="KEGG" id="pda:103718812"/>
<dbReference type="RefSeq" id="XP_008806018.2">
    <property type="nucleotide sequence ID" value="XM_008807796.4"/>
</dbReference>
<reference evidence="3" key="2">
    <citation type="submission" date="2025-08" db="UniProtKB">
        <authorList>
            <consortium name="RefSeq"/>
        </authorList>
    </citation>
    <scope>IDENTIFICATION</scope>
    <source>
        <tissue evidence="3">Young leaves</tissue>
    </source>
</reference>
<reference evidence="2" key="1">
    <citation type="journal article" date="2019" name="Nat. Commun.">
        <title>Genome-wide association mapping of date palm fruit traits.</title>
        <authorList>
            <person name="Hazzouri K.M."/>
            <person name="Gros-Balthazard M."/>
            <person name="Flowers J.M."/>
            <person name="Copetti D."/>
            <person name="Lemansour A."/>
            <person name="Lebrun M."/>
            <person name="Masmoudi K."/>
            <person name="Ferrand S."/>
            <person name="Dhar M.I."/>
            <person name="Fresquez Z.A."/>
            <person name="Rosas U."/>
            <person name="Zhang J."/>
            <person name="Talag J."/>
            <person name="Lee S."/>
            <person name="Kudrna D."/>
            <person name="Powell R.F."/>
            <person name="Leitch I.J."/>
            <person name="Krueger R.R."/>
            <person name="Wing R.A."/>
            <person name="Amiri K.M.A."/>
            <person name="Purugganan M.D."/>
        </authorList>
    </citation>
    <scope>NUCLEOTIDE SEQUENCE [LARGE SCALE GENOMIC DNA]</scope>
    <source>
        <strain evidence="2">cv. Khalas</strain>
    </source>
</reference>
<evidence type="ECO:0000313" key="3">
    <source>
        <dbReference type="RefSeq" id="XP_008806018.2"/>
    </source>
</evidence>
<dbReference type="OrthoDB" id="1883054at2759"/>
<evidence type="ECO:0000313" key="2">
    <source>
        <dbReference type="Proteomes" id="UP000228380"/>
    </source>
</evidence>
<organism evidence="2 3">
    <name type="scientific">Phoenix dactylifera</name>
    <name type="common">Date palm</name>
    <dbReference type="NCBI Taxonomy" id="42345"/>
    <lineage>
        <taxon>Eukaryota</taxon>
        <taxon>Viridiplantae</taxon>
        <taxon>Streptophyta</taxon>
        <taxon>Embryophyta</taxon>
        <taxon>Tracheophyta</taxon>
        <taxon>Spermatophyta</taxon>
        <taxon>Magnoliopsida</taxon>
        <taxon>Liliopsida</taxon>
        <taxon>Arecaceae</taxon>
        <taxon>Coryphoideae</taxon>
        <taxon>Phoeniceae</taxon>
        <taxon>Phoenix</taxon>
    </lineage>
</organism>
<protein>
    <submittedName>
        <fullName evidence="3">Uncharacterized protein LOC103718812</fullName>
    </submittedName>
</protein>
<name>A0A8B7CTH7_PHODC</name>
<feature type="region of interest" description="Disordered" evidence="1">
    <location>
        <begin position="1"/>
        <end position="38"/>
    </location>
</feature>
<dbReference type="Proteomes" id="UP000228380">
    <property type="component" value="Chromosome 8"/>
</dbReference>
<proteinExistence type="predicted"/>
<keyword evidence="2" id="KW-1185">Reference proteome</keyword>
<dbReference type="GeneID" id="103718812"/>
<dbReference type="AlphaFoldDB" id="A0A8B7CTH7"/>
<sequence length="107" mass="12448">MVEPRNFPQSVKQQCWEKAGEGEGPRPRPVAPRVTRQRLPEARQLPRCLCHEYDHIIPCSKATVDRPKGNKTMISKPVIIQKSAYYRVSASNNHRMRHRSSRTLCIW</sequence>
<evidence type="ECO:0000256" key="1">
    <source>
        <dbReference type="SAM" id="MobiDB-lite"/>
    </source>
</evidence>
<gene>
    <name evidence="3" type="primary">LOC103718812</name>
</gene>
<accession>A0A8B7CTH7</accession>